<evidence type="ECO:0000256" key="2">
    <source>
        <dbReference type="SAM" id="Phobius"/>
    </source>
</evidence>
<dbReference type="RefSeq" id="WP_260217135.1">
    <property type="nucleotide sequence ID" value="NZ_JAJAGO010000003.1"/>
</dbReference>
<dbReference type="PANTHER" id="PTHR37305">
    <property type="entry name" value="INTEGRAL MEMBRANE PROTEIN-RELATED"/>
    <property type="match status" value="1"/>
</dbReference>
<organism evidence="3 4">
    <name type="scientific">Streptomyces gossypii</name>
    <dbReference type="NCBI Taxonomy" id="2883101"/>
    <lineage>
        <taxon>Bacteria</taxon>
        <taxon>Bacillati</taxon>
        <taxon>Actinomycetota</taxon>
        <taxon>Actinomycetes</taxon>
        <taxon>Kitasatosporales</taxon>
        <taxon>Streptomycetaceae</taxon>
        <taxon>Streptomyces</taxon>
    </lineage>
</organism>
<keyword evidence="2" id="KW-0472">Membrane</keyword>
<evidence type="ECO:0000313" key="4">
    <source>
        <dbReference type="Proteomes" id="UP001156389"/>
    </source>
</evidence>
<feature type="region of interest" description="Disordered" evidence="1">
    <location>
        <begin position="263"/>
        <end position="292"/>
    </location>
</feature>
<feature type="transmembrane region" description="Helical" evidence="2">
    <location>
        <begin position="357"/>
        <end position="382"/>
    </location>
</feature>
<evidence type="ECO:0000313" key="3">
    <source>
        <dbReference type="EMBL" id="MCT2589956.1"/>
    </source>
</evidence>
<sequence length="510" mass="52568">MSDVTGGAAAPDAAPDAGADAGAASATGSPAPYRSSVQGARDGFPQLLLAEWTKLRSVPRWALTMAAAVVLTILVALITAGGANADHAGGDGETNARASVLRDDQDRGHLVHRPLTGDGTLVARVTAQKNSDPWAKAGLMLKESNQTGASYAAVVRTPDHGVRMQTGFSGDTTGTARGADAPLPRWLKLTRAGDSVTGHVSADGADWHRIGTVELGGLPRTVKVGLFVGSPDDVEVTRQFGGEAVEGRPTDGKATFDQVRVEGQAGGPQSVPWRDRERTAGHAGGGFTQADGTFTVTGTGDIGRDEFVDDLTRDTLSGVLIGLMAVVALGVLFITAEYRRGMIRTTFTASPRRGRVLAAKAVVIGAATFAAGLVASFGAFLLAAPVLRSGGRQPVPLSEGPVLRAVLGTALLLAVIAVFSLAVGALLRHSAAAITTVLLLVLLPLIVATGLPLSAATWLERLTPAAGFAIQQTVHRYDTVIDPWAGLGVLCGYTVIALALAARRLRTRDA</sequence>
<gene>
    <name evidence="3" type="ORF">LHJ74_08530</name>
</gene>
<feature type="transmembrane region" description="Helical" evidence="2">
    <location>
        <begin position="484"/>
        <end position="502"/>
    </location>
</feature>
<comment type="caution">
    <text evidence="3">The sequence shown here is derived from an EMBL/GenBank/DDBJ whole genome shotgun (WGS) entry which is preliminary data.</text>
</comment>
<dbReference type="Gene3D" id="2.60.120.200">
    <property type="match status" value="1"/>
</dbReference>
<feature type="transmembrane region" description="Helical" evidence="2">
    <location>
        <begin position="402"/>
        <end position="427"/>
    </location>
</feature>
<name>A0ABT2JQ12_9ACTN</name>
<feature type="region of interest" description="Disordered" evidence="1">
    <location>
        <begin position="1"/>
        <end position="37"/>
    </location>
</feature>
<feature type="transmembrane region" description="Helical" evidence="2">
    <location>
        <begin position="316"/>
        <end position="336"/>
    </location>
</feature>
<dbReference type="Pfam" id="PF07081">
    <property type="entry name" value="DUF1349"/>
    <property type="match status" value="1"/>
</dbReference>
<accession>A0ABT2JQ12</accession>
<proteinExistence type="predicted"/>
<protein>
    <submittedName>
        <fullName evidence="3">DUF1349 domain-containing protein</fullName>
    </submittedName>
</protein>
<keyword evidence="4" id="KW-1185">Reference proteome</keyword>
<dbReference type="PANTHER" id="PTHR37305:SF1">
    <property type="entry name" value="MEMBRANE PROTEIN"/>
    <property type="match status" value="1"/>
</dbReference>
<keyword evidence="2" id="KW-0812">Transmembrane</keyword>
<evidence type="ECO:0000256" key="1">
    <source>
        <dbReference type="SAM" id="MobiDB-lite"/>
    </source>
</evidence>
<feature type="transmembrane region" description="Helical" evidence="2">
    <location>
        <begin position="61"/>
        <end position="83"/>
    </location>
</feature>
<keyword evidence="2" id="KW-1133">Transmembrane helix</keyword>
<reference evidence="3 4" key="1">
    <citation type="submission" date="2021-10" db="EMBL/GenBank/DDBJ databases">
        <title>Streptomyces gossypii sp. nov., isolated from soil collected from cotton field.</title>
        <authorList>
            <person name="Ge X."/>
            <person name="Chen X."/>
            <person name="Liu W."/>
        </authorList>
    </citation>
    <scope>NUCLEOTIDE SEQUENCE [LARGE SCALE GENOMIC DNA]</scope>
    <source>
        <strain evidence="3 4">N2-109</strain>
    </source>
</reference>
<feature type="transmembrane region" description="Helical" evidence="2">
    <location>
        <begin position="434"/>
        <end position="455"/>
    </location>
</feature>
<dbReference type="Proteomes" id="UP001156389">
    <property type="component" value="Unassembled WGS sequence"/>
</dbReference>
<feature type="compositionally biased region" description="Low complexity" evidence="1">
    <location>
        <begin position="1"/>
        <end position="32"/>
    </location>
</feature>
<dbReference type="InterPro" id="IPR009784">
    <property type="entry name" value="DUF1349"/>
</dbReference>
<dbReference type="EMBL" id="JAJAGO010000003">
    <property type="protein sequence ID" value="MCT2589956.1"/>
    <property type="molecule type" value="Genomic_DNA"/>
</dbReference>
<dbReference type="Pfam" id="PF12679">
    <property type="entry name" value="ABC2_membrane_2"/>
    <property type="match status" value="1"/>
</dbReference>